<name>A0A371FVP3_MUCPR</name>
<organism evidence="1 2">
    <name type="scientific">Mucuna pruriens</name>
    <name type="common">Velvet bean</name>
    <name type="synonym">Dolichos pruriens</name>
    <dbReference type="NCBI Taxonomy" id="157652"/>
    <lineage>
        <taxon>Eukaryota</taxon>
        <taxon>Viridiplantae</taxon>
        <taxon>Streptophyta</taxon>
        <taxon>Embryophyta</taxon>
        <taxon>Tracheophyta</taxon>
        <taxon>Spermatophyta</taxon>
        <taxon>Magnoliopsida</taxon>
        <taxon>eudicotyledons</taxon>
        <taxon>Gunneridae</taxon>
        <taxon>Pentapetalae</taxon>
        <taxon>rosids</taxon>
        <taxon>fabids</taxon>
        <taxon>Fabales</taxon>
        <taxon>Fabaceae</taxon>
        <taxon>Papilionoideae</taxon>
        <taxon>50 kb inversion clade</taxon>
        <taxon>NPAAA clade</taxon>
        <taxon>indigoferoid/millettioid clade</taxon>
        <taxon>Phaseoleae</taxon>
        <taxon>Mucuna</taxon>
    </lineage>
</organism>
<proteinExistence type="predicted"/>
<dbReference type="AlphaFoldDB" id="A0A371FVP3"/>
<evidence type="ECO:0000313" key="2">
    <source>
        <dbReference type="Proteomes" id="UP000257109"/>
    </source>
</evidence>
<gene>
    <name evidence="1" type="ORF">CR513_36807</name>
</gene>
<comment type="caution">
    <text evidence="1">The sequence shown here is derived from an EMBL/GenBank/DDBJ whole genome shotgun (WGS) entry which is preliminary data.</text>
</comment>
<evidence type="ECO:0000313" key="1">
    <source>
        <dbReference type="EMBL" id="RDX82405.1"/>
    </source>
</evidence>
<sequence>MSREACGGRGGQGGSFVVYHLQLLDILPPTQRQLGPSWDEWYEFHRTSDHSTKECKLIATWAILLGEWRTKSELWMIMAGEIGVGRLSRIGSQQRAIGKTPPHQGMIATIAGGGSMAKMSSATRKRCSRSVLAVQERPTQRWDPQIKFFDEDYEGRISYSDDPMVNSVVIAGYKVERLGQRLVLVGFLEDGLFGIKFGGVSRNADWIRG</sequence>
<keyword evidence="2" id="KW-1185">Reference proteome</keyword>
<dbReference type="OrthoDB" id="1752268at2759"/>
<reference evidence="1" key="1">
    <citation type="submission" date="2018-05" db="EMBL/GenBank/DDBJ databases">
        <title>Draft genome of Mucuna pruriens seed.</title>
        <authorList>
            <person name="Nnadi N.E."/>
            <person name="Vos R."/>
            <person name="Hasami M.H."/>
            <person name="Devisetty U.K."/>
            <person name="Aguiy J.C."/>
        </authorList>
    </citation>
    <scope>NUCLEOTIDE SEQUENCE [LARGE SCALE GENOMIC DNA]</scope>
    <source>
        <strain evidence="1">JCA_2017</strain>
    </source>
</reference>
<accession>A0A371FVP3</accession>
<protein>
    <submittedName>
        <fullName evidence="1">Uncharacterized protein</fullName>
    </submittedName>
</protein>
<dbReference type="EMBL" id="QJKJ01007646">
    <property type="protein sequence ID" value="RDX82405.1"/>
    <property type="molecule type" value="Genomic_DNA"/>
</dbReference>
<feature type="non-terminal residue" evidence="1">
    <location>
        <position position="1"/>
    </location>
</feature>
<dbReference type="Proteomes" id="UP000257109">
    <property type="component" value="Unassembled WGS sequence"/>
</dbReference>